<organism evidence="3 4">
    <name type="scientific">Actinoallomurus spadix</name>
    <dbReference type="NCBI Taxonomy" id="79912"/>
    <lineage>
        <taxon>Bacteria</taxon>
        <taxon>Bacillati</taxon>
        <taxon>Actinomycetota</taxon>
        <taxon>Actinomycetes</taxon>
        <taxon>Streptosporangiales</taxon>
        <taxon>Thermomonosporaceae</taxon>
        <taxon>Actinoallomurus</taxon>
    </lineage>
</organism>
<dbReference type="SUPFAM" id="SSF53474">
    <property type="entry name" value="alpha/beta-Hydrolases"/>
    <property type="match status" value="1"/>
</dbReference>
<keyword evidence="1 3" id="KW-0378">Hydrolase</keyword>
<sequence length="287" mass="29281">MVVNEIRGDRRTDAAEPSDVLTRRASVPDATVAYGDLPDQVADVRFPRHGAGTAAPLVLIVHGGFWRARYDRAHTGPMADDLAARGFATASVEYRRVGQDGGGWPGTFDDVARAVDAVPGLAAGVVPGGIGDVVLLGHSAGGHLALWAASRARLPASAPWRLPAPPPLRGVLALAPVAALALASRQGLSDGAADALLGGPAGDLPERTALADPLALLPSSVPSVLVHGTADEDVPVEQSRRYSPAARAAGDDCARIELPGTGHLALIDPLSGAWPAVLDALAGLLGR</sequence>
<keyword evidence="4" id="KW-1185">Reference proteome</keyword>
<dbReference type="Proteomes" id="UP001501822">
    <property type="component" value="Unassembled WGS sequence"/>
</dbReference>
<evidence type="ECO:0000313" key="3">
    <source>
        <dbReference type="EMBL" id="GAA0342029.1"/>
    </source>
</evidence>
<comment type="caution">
    <text evidence="3">The sequence shown here is derived from an EMBL/GenBank/DDBJ whole genome shotgun (WGS) entry which is preliminary data.</text>
</comment>
<evidence type="ECO:0000259" key="2">
    <source>
        <dbReference type="Pfam" id="PF20434"/>
    </source>
</evidence>
<evidence type="ECO:0000256" key="1">
    <source>
        <dbReference type="ARBA" id="ARBA00022801"/>
    </source>
</evidence>
<dbReference type="EMBL" id="BAAABM010000029">
    <property type="protein sequence ID" value="GAA0342029.1"/>
    <property type="molecule type" value="Genomic_DNA"/>
</dbReference>
<dbReference type="InterPro" id="IPR029058">
    <property type="entry name" value="AB_hydrolase_fold"/>
</dbReference>
<dbReference type="GO" id="GO:0016787">
    <property type="term" value="F:hydrolase activity"/>
    <property type="evidence" value="ECO:0007669"/>
    <property type="project" value="UniProtKB-KW"/>
</dbReference>
<dbReference type="Gene3D" id="3.40.50.1820">
    <property type="entry name" value="alpha/beta hydrolase"/>
    <property type="match status" value="1"/>
</dbReference>
<dbReference type="InterPro" id="IPR050300">
    <property type="entry name" value="GDXG_lipolytic_enzyme"/>
</dbReference>
<dbReference type="InterPro" id="IPR049492">
    <property type="entry name" value="BD-FAE-like_dom"/>
</dbReference>
<reference evidence="4" key="1">
    <citation type="journal article" date="2019" name="Int. J. Syst. Evol. Microbiol.">
        <title>The Global Catalogue of Microorganisms (GCM) 10K type strain sequencing project: providing services to taxonomists for standard genome sequencing and annotation.</title>
        <authorList>
            <consortium name="The Broad Institute Genomics Platform"/>
            <consortium name="The Broad Institute Genome Sequencing Center for Infectious Disease"/>
            <person name="Wu L."/>
            <person name="Ma J."/>
        </authorList>
    </citation>
    <scope>NUCLEOTIDE SEQUENCE [LARGE SCALE GENOMIC DNA]</scope>
    <source>
        <strain evidence="4">JCM 3146</strain>
    </source>
</reference>
<name>A0ABP3GCD4_9ACTN</name>
<evidence type="ECO:0000313" key="4">
    <source>
        <dbReference type="Proteomes" id="UP001501822"/>
    </source>
</evidence>
<dbReference type="PANTHER" id="PTHR48081">
    <property type="entry name" value="AB HYDROLASE SUPERFAMILY PROTEIN C4A8.06C"/>
    <property type="match status" value="1"/>
</dbReference>
<proteinExistence type="predicted"/>
<accession>A0ABP3GCD4</accession>
<feature type="domain" description="BD-FAE-like" evidence="2">
    <location>
        <begin position="43"/>
        <end position="241"/>
    </location>
</feature>
<dbReference type="Pfam" id="PF20434">
    <property type="entry name" value="BD-FAE"/>
    <property type="match status" value="1"/>
</dbReference>
<protein>
    <submittedName>
        <fullName evidence="3">Alpha/beta hydrolase</fullName>
    </submittedName>
</protein>
<gene>
    <name evidence="3" type="ORF">GCM10010151_34500</name>
</gene>